<accession>A0A4U6X7E4</accession>
<organism evidence="1 2">
    <name type="scientific">Colletotrichum tanaceti</name>
    <dbReference type="NCBI Taxonomy" id="1306861"/>
    <lineage>
        <taxon>Eukaryota</taxon>
        <taxon>Fungi</taxon>
        <taxon>Dikarya</taxon>
        <taxon>Ascomycota</taxon>
        <taxon>Pezizomycotina</taxon>
        <taxon>Sordariomycetes</taxon>
        <taxon>Hypocreomycetidae</taxon>
        <taxon>Glomerellales</taxon>
        <taxon>Glomerellaceae</taxon>
        <taxon>Colletotrichum</taxon>
        <taxon>Colletotrichum destructivum species complex</taxon>
    </lineage>
</organism>
<proteinExistence type="predicted"/>
<reference evidence="1 2" key="1">
    <citation type="journal article" date="2019" name="PLoS ONE">
        <title>Comparative genome analysis indicates high evolutionary potential of pathogenicity genes in Colletotrichum tanaceti.</title>
        <authorList>
            <person name="Lelwala R.V."/>
            <person name="Korhonen P.K."/>
            <person name="Young N.D."/>
            <person name="Scott J.B."/>
            <person name="Ades P.A."/>
            <person name="Gasser R.B."/>
            <person name="Taylor P.W.J."/>
        </authorList>
    </citation>
    <scope>NUCLEOTIDE SEQUENCE [LARGE SCALE GENOMIC DNA]</scope>
    <source>
        <strain evidence="1">BRIP57314</strain>
    </source>
</reference>
<dbReference type="Proteomes" id="UP000310108">
    <property type="component" value="Unassembled WGS sequence"/>
</dbReference>
<evidence type="ECO:0000313" key="2">
    <source>
        <dbReference type="Proteomes" id="UP000310108"/>
    </source>
</evidence>
<dbReference type="EMBL" id="PJEX01000324">
    <property type="protein sequence ID" value="TKW51245.1"/>
    <property type="molecule type" value="Genomic_DNA"/>
</dbReference>
<evidence type="ECO:0000313" key="1">
    <source>
        <dbReference type="EMBL" id="TKW51245.1"/>
    </source>
</evidence>
<dbReference type="STRING" id="1306861.A0A4U6X7E4"/>
<sequence length="156" mass="17990">MLADPDTLRIIAVPDFEFTNAMPAQYADDVPWWLLLQQPATWISEGSFQQFLDLFQPRKEQFIRAMERAESGIPLVAGESRLSARMRDSWNTGGWFNLASRSSFDIDEAYWETLHKSGLGEALMDRKTVEERDRFIRLKRLSLKITADKGKMTPGF</sequence>
<keyword evidence="2" id="KW-1185">Reference proteome</keyword>
<comment type="caution">
    <text evidence="1">The sequence shown here is derived from an EMBL/GenBank/DDBJ whole genome shotgun (WGS) entry which is preliminary data.</text>
</comment>
<name>A0A4U6X7E4_9PEZI</name>
<gene>
    <name evidence="1" type="ORF">CTA1_1383</name>
</gene>
<protein>
    <submittedName>
        <fullName evidence="1">Uncharacterized protein</fullName>
    </submittedName>
</protein>
<dbReference type="OrthoDB" id="5412996at2759"/>
<dbReference type="AlphaFoldDB" id="A0A4U6X7E4"/>